<dbReference type="InterPro" id="IPR036661">
    <property type="entry name" value="Luciferase-like_sf"/>
</dbReference>
<dbReference type="SUPFAM" id="SSF51679">
    <property type="entry name" value="Bacterial luciferase-like"/>
    <property type="match status" value="1"/>
</dbReference>
<evidence type="ECO:0000256" key="2">
    <source>
        <dbReference type="ARBA" id="ARBA00022643"/>
    </source>
</evidence>
<dbReference type="EMBL" id="JYFN01000076">
    <property type="protein sequence ID" value="KJE19969.1"/>
    <property type="molecule type" value="Genomic_DNA"/>
</dbReference>
<name>A0A0D8B7Q6_9ACTN</name>
<dbReference type="Gene3D" id="3.20.20.30">
    <property type="entry name" value="Luciferase-like domain"/>
    <property type="match status" value="1"/>
</dbReference>
<dbReference type="PANTHER" id="PTHR42847">
    <property type="entry name" value="ALKANESULFONATE MONOOXYGENASE"/>
    <property type="match status" value="1"/>
</dbReference>
<keyword evidence="2" id="KW-0288">FMN</keyword>
<reference evidence="7" key="1">
    <citation type="submission" date="2015-02" db="EMBL/GenBank/DDBJ databases">
        <title>Draft Genome of Frankia sp. CpI1-S.</title>
        <authorList>
            <person name="Oshone R.T."/>
            <person name="Ngom M."/>
            <person name="Ghodhbane-Gtari F."/>
            <person name="Gtari M."/>
            <person name="Morris K."/>
            <person name="Thomas K."/>
            <person name="Sen A."/>
            <person name="Tisa L.S."/>
        </authorList>
    </citation>
    <scope>NUCLEOTIDE SEQUENCE [LARGE SCALE GENOMIC DNA]</scope>
    <source>
        <strain evidence="7">CpI1-S</strain>
    </source>
</reference>
<evidence type="ECO:0000313" key="6">
    <source>
        <dbReference type="EMBL" id="KJE19969.1"/>
    </source>
</evidence>
<protein>
    <submittedName>
        <fullName evidence="6">Flavin-dependent oxidoreductase, methylene-tetrahydromethanopterin reductase</fullName>
        <ecNumber evidence="6">1.14.14.5</ecNumber>
    </submittedName>
</protein>
<reference evidence="6 7" key="2">
    <citation type="journal article" date="2016" name="Genome Announc.">
        <title>Permanent Draft Genome Sequences for Two Variants of Frankia sp. Strain CpI1, the First Frankia Strain Isolated from Root Nodules of Comptonia peregrina.</title>
        <authorList>
            <person name="Oshone R."/>
            <person name="Hurst S.G.IV."/>
            <person name="Abebe-Akele F."/>
            <person name="Simpson S."/>
            <person name="Morris K."/>
            <person name="Thomas W.K."/>
            <person name="Tisa L.S."/>
        </authorList>
    </citation>
    <scope>NUCLEOTIDE SEQUENCE [LARGE SCALE GENOMIC DNA]</scope>
    <source>
        <strain evidence="7">CpI1-S</strain>
    </source>
</reference>
<dbReference type="InterPro" id="IPR011251">
    <property type="entry name" value="Luciferase-like_dom"/>
</dbReference>
<evidence type="ECO:0000256" key="1">
    <source>
        <dbReference type="ARBA" id="ARBA00022630"/>
    </source>
</evidence>
<evidence type="ECO:0000259" key="5">
    <source>
        <dbReference type="Pfam" id="PF00296"/>
    </source>
</evidence>
<dbReference type="EC" id="1.14.14.5" evidence="6"/>
<evidence type="ECO:0000256" key="4">
    <source>
        <dbReference type="ARBA" id="ARBA00023033"/>
    </source>
</evidence>
<feature type="domain" description="Luciferase-like" evidence="5">
    <location>
        <begin position="27"/>
        <end position="323"/>
    </location>
</feature>
<keyword evidence="1" id="KW-0285">Flavoprotein</keyword>
<organism evidence="6 7">
    <name type="scientific">Frankia torreyi</name>
    <dbReference type="NCBI Taxonomy" id="1856"/>
    <lineage>
        <taxon>Bacteria</taxon>
        <taxon>Bacillati</taxon>
        <taxon>Actinomycetota</taxon>
        <taxon>Actinomycetes</taxon>
        <taxon>Frankiales</taxon>
        <taxon>Frankiaceae</taxon>
        <taxon>Frankia</taxon>
    </lineage>
</organism>
<proteinExistence type="predicted"/>
<keyword evidence="3 6" id="KW-0560">Oxidoreductase</keyword>
<sequence length="363" mass="40481">MAVEFVNAAHWREPGAGLAADFWRGKLDPEYIRRYTRTLEDFGFDYTLVAYHSAGPDQYVRSAEILTYTERLKPMVAVRPNTSFPTVAAQALSTLDQLGKGRTAVHIISGSSNEEQQRQGDYLEKDARYRRSAEFVQILRDVWTKTEPFSHHGEFYDFDDFGPGYQTYSGEPIPVSLGGSSDYAYAAGGAQADIFALWGEPLEQTKQQIDRVYEEARKVGRTGKIRFWVTFRPIVAETDELAQRKARRLVEQSKAHYGEVLKVNLPNVGSQRLRDIAQEGETHDGGVLWTPRSIAGAGGASSFLVGSPETIAEALVRYAELGAEVISLPTLGNIGDAIDTGRYIIPLVREELARREVREKVAT</sequence>
<keyword evidence="7" id="KW-1185">Reference proteome</keyword>
<evidence type="ECO:0000256" key="3">
    <source>
        <dbReference type="ARBA" id="ARBA00023002"/>
    </source>
</evidence>
<dbReference type="OrthoDB" id="9814695at2"/>
<dbReference type="PANTHER" id="PTHR42847:SF4">
    <property type="entry name" value="ALKANESULFONATE MONOOXYGENASE-RELATED"/>
    <property type="match status" value="1"/>
</dbReference>
<accession>A0A0D8B7Q6</accession>
<comment type="caution">
    <text evidence="6">The sequence shown here is derived from an EMBL/GenBank/DDBJ whole genome shotgun (WGS) entry which is preliminary data.</text>
</comment>
<dbReference type="PATRIC" id="fig|1502723.3.peg.6350"/>
<dbReference type="InterPro" id="IPR050172">
    <property type="entry name" value="SsuD_RutA_monooxygenase"/>
</dbReference>
<dbReference type="Pfam" id="PF00296">
    <property type="entry name" value="Bac_luciferase"/>
    <property type="match status" value="1"/>
</dbReference>
<dbReference type="Proteomes" id="UP000032545">
    <property type="component" value="Unassembled WGS sequence"/>
</dbReference>
<dbReference type="CDD" id="cd01094">
    <property type="entry name" value="Alkanesulfonate_monoxygenase"/>
    <property type="match status" value="1"/>
</dbReference>
<evidence type="ECO:0000313" key="7">
    <source>
        <dbReference type="Proteomes" id="UP000032545"/>
    </source>
</evidence>
<dbReference type="AlphaFoldDB" id="A0A0D8B7Q6"/>
<dbReference type="RefSeq" id="WP_044888171.1">
    <property type="nucleotide sequence ID" value="NZ_JYFN01000076.1"/>
</dbReference>
<keyword evidence="4" id="KW-0503">Monooxygenase</keyword>
<dbReference type="GO" id="GO:0008726">
    <property type="term" value="F:alkanesulfonate monooxygenase activity"/>
    <property type="evidence" value="ECO:0007669"/>
    <property type="project" value="UniProtKB-EC"/>
</dbReference>
<gene>
    <name evidence="6" type="ORF">FF36_05732</name>
</gene>